<keyword evidence="1" id="KW-0677">Repeat</keyword>
<keyword evidence="3" id="KW-1185">Reference proteome</keyword>
<dbReference type="KEGG" id="ccp:CHC_T00007776001"/>
<gene>
    <name evidence="2" type="ORF">CHC_T00007776001</name>
</gene>
<proteinExistence type="predicted"/>
<evidence type="ECO:0008006" key="4">
    <source>
        <dbReference type="Google" id="ProtNLM"/>
    </source>
</evidence>
<evidence type="ECO:0000313" key="2">
    <source>
        <dbReference type="EMBL" id="CDF41251.1"/>
    </source>
</evidence>
<dbReference type="InterPro" id="IPR011990">
    <property type="entry name" value="TPR-like_helical_dom_sf"/>
</dbReference>
<reference evidence="3" key="1">
    <citation type="journal article" date="2013" name="Proc. Natl. Acad. Sci. U.S.A.">
        <title>Genome structure and metabolic features in the red seaweed Chondrus crispus shed light on evolution of the Archaeplastida.</title>
        <authorList>
            <person name="Collen J."/>
            <person name="Porcel B."/>
            <person name="Carre W."/>
            <person name="Ball S.G."/>
            <person name="Chaparro C."/>
            <person name="Tonon T."/>
            <person name="Barbeyron T."/>
            <person name="Michel G."/>
            <person name="Noel B."/>
            <person name="Valentin K."/>
            <person name="Elias M."/>
            <person name="Artiguenave F."/>
            <person name="Arun A."/>
            <person name="Aury J.M."/>
            <person name="Barbosa-Neto J.F."/>
            <person name="Bothwell J.H."/>
            <person name="Bouget F.Y."/>
            <person name="Brillet L."/>
            <person name="Cabello-Hurtado F."/>
            <person name="Capella-Gutierrez S."/>
            <person name="Charrier B."/>
            <person name="Cladiere L."/>
            <person name="Cock J.M."/>
            <person name="Coelho S.M."/>
            <person name="Colleoni C."/>
            <person name="Czjzek M."/>
            <person name="Da Silva C."/>
            <person name="Delage L."/>
            <person name="Denoeud F."/>
            <person name="Deschamps P."/>
            <person name="Dittami S.M."/>
            <person name="Gabaldon T."/>
            <person name="Gachon C.M."/>
            <person name="Groisillier A."/>
            <person name="Herve C."/>
            <person name="Jabbari K."/>
            <person name="Katinka M."/>
            <person name="Kloareg B."/>
            <person name="Kowalczyk N."/>
            <person name="Labadie K."/>
            <person name="Leblanc C."/>
            <person name="Lopez P.J."/>
            <person name="McLachlan D.H."/>
            <person name="Meslet-Cladiere L."/>
            <person name="Moustafa A."/>
            <person name="Nehr Z."/>
            <person name="Nyvall Collen P."/>
            <person name="Panaud O."/>
            <person name="Partensky F."/>
            <person name="Poulain J."/>
            <person name="Rensing S.A."/>
            <person name="Rousvoal S."/>
            <person name="Samson G."/>
            <person name="Symeonidi A."/>
            <person name="Weissenbach J."/>
            <person name="Zambounis A."/>
            <person name="Wincker P."/>
            <person name="Boyen C."/>
        </authorList>
    </citation>
    <scope>NUCLEOTIDE SEQUENCE [LARGE SCALE GENOMIC DNA]</scope>
    <source>
        <strain evidence="3">cv. Stackhouse</strain>
    </source>
</reference>
<dbReference type="RefSeq" id="XP_005711545.1">
    <property type="nucleotide sequence ID" value="XM_005711488.1"/>
</dbReference>
<dbReference type="AlphaFoldDB" id="R7QUU2"/>
<evidence type="ECO:0000313" key="3">
    <source>
        <dbReference type="Proteomes" id="UP000012073"/>
    </source>
</evidence>
<dbReference type="Gramene" id="CDF41251">
    <property type="protein sequence ID" value="CDF41251"/>
    <property type="gene ID" value="CHC_T00007776001"/>
</dbReference>
<dbReference type="OrthoDB" id="10403753at2759"/>
<dbReference type="Gene3D" id="1.25.40.10">
    <property type="entry name" value="Tetratricopeptide repeat domain"/>
    <property type="match status" value="1"/>
</dbReference>
<dbReference type="PANTHER" id="PTHR47447:SF17">
    <property type="entry name" value="OS12G0638900 PROTEIN"/>
    <property type="match status" value="1"/>
</dbReference>
<dbReference type="STRING" id="2769.R7QUU2"/>
<evidence type="ECO:0000256" key="1">
    <source>
        <dbReference type="ARBA" id="ARBA00022737"/>
    </source>
</evidence>
<dbReference type="PhylomeDB" id="R7QUU2"/>
<dbReference type="EMBL" id="HG002333">
    <property type="protein sequence ID" value="CDF41251.1"/>
    <property type="molecule type" value="Genomic_DNA"/>
</dbReference>
<protein>
    <recommendedName>
        <fullName evidence="4">Pentacotripeptide-repeat region of PRORP domain-containing protein</fullName>
    </recommendedName>
</protein>
<sequence length="397" mass="44154">MQFDDFGTLDWKRKYVLGEKLDELKLGRDTVAWGVLVKALTKLGHPGVAVAVVDVALARDVGLTDSLVHLTIDALRALGRPRQAEWLFDEAVQKGLQPRERTVASLLLTLTSKAEKRTLDTARIEQLVDMVPEPTPRFRNTALLVLTAAGSLQRFEKLFKDIAEEGTPSEHAFSALMAGYEKHFKVGWESGGAEEDTTKARMAVADRVEEQWEAFLQAYGSSKPRSKVLKRVRGAFLHRYLRVQTMCFRLGNAVDVLKRVADGEIIGLEVSAGQVNGVLGAVEMACDVREMRRVLDVMESIGVRHDVRTLTFCVGTHLGDGNVDAALKLVRNEAPRLLAGGYQDEMLRQYHWGLFERRLDMLRSALEEAGVGKVKDLESFITLTRARLSSPEASVLK</sequence>
<dbReference type="GeneID" id="17319260"/>
<dbReference type="PANTHER" id="PTHR47447">
    <property type="entry name" value="OS03G0856100 PROTEIN"/>
    <property type="match status" value="1"/>
</dbReference>
<accession>R7QUU2</accession>
<name>R7QUU2_CHOCR</name>
<organism evidence="2 3">
    <name type="scientific">Chondrus crispus</name>
    <name type="common">Carrageen Irish moss</name>
    <name type="synonym">Polymorpha crispa</name>
    <dbReference type="NCBI Taxonomy" id="2769"/>
    <lineage>
        <taxon>Eukaryota</taxon>
        <taxon>Rhodophyta</taxon>
        <taxon>Florideophyceae</taxon>
        <taxon>Rhodymeniophycidae</taxon>
        <taxon>Gigartinales</taxon>
        <taxon>Gigartinaceae</taxon>
        <taxon>Chondrus</taxon>
    </lineage>
</organism>
<dbReference type="Proteomes" id="UP000012073">
    <property type="component" value="Unassembled WGS sequence"/>
</dbReference>